<comment type="caution">
    <text evidence="5">The sequence shown here is derived from an EMBL/GenBank/DDBJ whole genome shotgun (WGS) entry which is preliminary data.</text>
</comment>
<dbReference type="PANTHER" id="PTHR46943:SF1">
    <property type="entry name" value="PENTRAXIN-RELATED PROTEIN PTX3"/>
    <property type="match status" value="1"/>
</dbReference>
<dbReference type="Gene3D" id="2.60.120.200">
    <property type="match status" value="2"/>
</dbReference>
<dbReference type="Pfam" id="PF13385">
    <property type="entry name" value="Laminin_G_3"/>
    <property type="match status" value="2"/>
</dbReference>
<evidence type="ECO:0000256" key="3">
    <source>
        <dbReference type="SAM" id="MobiDB-lite"/>
    </source>
</evidence>
<evidence type="ECO:0000313" key="5">
    <source>
        <dbReference type="EMBL" id="GAA2932668.1"/>
    </source>
</evidence>
<protein>
    <submittedName>
        <fullName evidence="5">LamG domain-containing protein</fullName>
    </submittedName>
</protein>
<dbReference type="InterPro" id="IPR013320">
    <property type="entry name" value="ConA-like_dom_sf"/>
</dbReference>
<evidence type="ECO:0000256" key="2">
    <source>
        <dbReference type="ARBA" id="ARBA00023157"/>
    </source>
</evidence>
<feature type="compositionally biased region" description="Polar residues" evidence="3">
    <location>
        <begin position="46"/>
        <end position="61"/>
    </location>
</feature>
<feature type="compositionally biased region" description="Low complexity" evidence="3">
    <location>
        <begin position="1"/>
        <end position="24"/>
    </location>
</feature>
<dbReference type="PANTHER" id="PTHR46943">
    <property type="entry name" value="PENTRAXIN-RELATED PROTEIN PTX3"/>
    <property type="match status" value="1"/>
</dbReference>
<keyword evidence="6" id="KW-1185">Reference proteome</keyword>
<evidence type="ECO:0000259" key="4">
    <source>
        <dbReference type="SMART" id="SM00560"/>
    </source>
</evidence>
<dbReference type="SUPFAM" id="SSF49899">
    <property type="entry name" value="Concanavalin A-like lectins/glucanases"/>
    <property type="match status" value="2"/>
</dbReference>
<name>A0ABN3X1M0_9ACTN</name>
<sequence length="1208" mass="128241">MPALGGPAFAQPLAPAAASADSQPVSPESRAALQAAETGERVEVSAQRTESSQVFANPDGTFTQETNAAPVRARQTDGTWAPIDTTLERGGDGRVRAKSTTTAVEFSAGGNDSMVSLSKDDKKLALHWPAALPTPRVEGNSATYADVLPDVDLKLSATATGFTQVLIVNTAEAAAHPGLEELRLSVETDGVEALPGHDGGLRFVDENGAKVFEGPGARMWDSAGDQLSAAAMRTAAVQTVAADEQRPDNGGSNDPAVAPSAGDAIAAVAVDVTSNALQIKPDLALLRGENTVFPVFIDPPTTGLTRADWTAVSSKGGRYWEWDGDEGVGYCKDYAGYLCSYTPYTQRMYFEYPLAKLHGKKILDATFEVYQAWTFTCDPHWYNLSLVDRGISSSTTWSSRPVAKDLMGDRYVAYGRGSLCSPSQPADWVRFSDNVGDETNENLTPTVQSHADDQRSQITFSLTAADESSTASWARFRDDAKLSVTYVSKPSMPTSTGVREGTTGRACERWQEPFTTSDTTPRVVATVQSSDGTNSQLRAQFEVWKEAATSKAWGVVDPSSTWVTDNSVRDADVSTSTGAAMLEKNVQYRVRARTQAYYSTDRGATGTLYSDWTSWCYFKVDTDSPPKPKITSADGLYKPADTYPAAGEVGLAGKFTFTAADTNTATPAIDSDVTSFRYRLNSGALSGAKPVSTGKSWTGTITPDQAGENTLRVWAYDAAGHSSLTGYYSFKVAGAQPPSGTWHLDNSGADTTTATQHPLTTGGSAAYTTLERAGSHALKTNGTSAYAATSAPPIDTSKSYTVAAWARVTPGSGGTHTVLGLNGSFYSGFYLSYQESEKTWTMRSSPKDDETGNLSDQGVVAKQPATLGVWTHLAGVYDAADQQIRLYVNGQLQGSDAAPSAWRATGGLQVGRVLWRDTYTDFFNGSIDEVNTWSRALADTEIMQAARTEDEDASDETAGDPIVGKVGHWDATAASGTNITDTSGYARTMTLTGASLGADPADAENAELGLPVRQVMALNGTSSYASVTGPLVDDTGSFTVTAWARLDGSKLSDTSKSYAVQVFGQAGQTQSSWGVWYEQPAGSTAGKWKFGRPGKDGTSPTWASAQSAVAEKDTWVRLTAVYDAQQETETDGTTEHGALFLYVDTAQMSGSTGVAFNTPWQGSGKLQVGRALVDGATSRYFPGHVADLRVWAGAMDGSMIGDLYGAEQ</sequence>
<proteinExistence type="predicted"/>
<evidence type="ECO:0000256" key="1">
    <source>
        <dbReference type="ARBA" id="ARBA00022729"/>
    </source>
</evidence>
<dbReference type="Proteomes" id="UP001500403">
    <property type="component" value="Unassembled WGS sequence"/>
</dbReference>
<dbReference type="RefSeq" id="WP_344493007.1">
    <property type="nucleotide sequence ID" value="NZ_BAAAUD010000016.1"/>
</dbReference>
<feature type="region of interest" description="Disordered" evidence="3">
    <location>
        <begin position="1"/>
        <end position="61"/>
    </location>
</feature>
<reference evidence="5 6" key="1">
    <citation type="journal article" date="2019" name="Int. J. Syst. Evol. Microbiol.">
        <title>The Global Catalogue of Microorganisms (GCM) 10K type strain sequencing project: providing services to taxonomists for standard genome sequencing and annotation.</title>
        <authorList>
            <consortium name="The Broad Institute Genomics Platform"/>
            <consortium name="The Broad Institute Genome Sequencing Center for Infectious Disease"/>
            <person name="Wu L."/>
            <person name="Ma J."/>
        </authorList>
    </citation>
    <scope>NUCLEOTIDE SEQUENCE [LARGE SCALE GENOMIC DNA]</scope>
    <source>
        <strain evidence="5 6">JCM 9088</strain>
    </source>
</reference>
<keyword evidence="1" id="KW-0732">Signal</keyword>
<feature type="domain" description="LamG-like jellyroll fold" evidence="4">
    <location>
        <begin position="1036"/>
        <end position="1198"/>
    </location>
</feature>
<accession>A0ABN3X1M0</accession>
<organism evidence="5 6">
    <name type="scientific">Streptomyces enissocaesilis</name>
    <dbReference type="NCBI Taxonomy" id="332589"/>
    <lineage>
        <taxon>Bacteria</taxon>
        <taxon>Bacillati</taxon>
        <taxon>Actinomycetota</taxon>
        <taxon>Actinomycetes</taxon>
        <taxon>Kitasatosporales</taxon>
        <taxon>Streptomycetaceae</taxon>
        <taxon>Streptomyces</taxon>
        <taxon>Streptomyces rochei group</taxon>
    </lineage>
</organism>
<keyword evidence="2" id="KW-1015">Disulfide bond</keyword>
<dbReference type="InterPro" id="IPR042837">
    <property type="entry name" value="PTX3"/>
</dbReference>
<dbReference type="EMBL" id="BAAAUD010000016">
    <property type="protein sequence ID" value="GAA2932668.1"/>
    <property type="molecule type" value="Genomic_DNA"/>
</dbReference>
<gene>
    <name evidence="5" type="ORF">GCM10010446_16810</name>
</gene>
<evidence type="ECO:0000313" key="6">
    <source>
        <dbReference type="Proteomes" id="UP001500403"/>
    </source>
</evidence>
<dbReference type="SMART" id="SM00560">
    <property type="entry name" value="LamGL"/>
    <property type="match status" value="2"/>
</dbReference>
<feature type="domain" description="LamG-like jellyroll fold" evidence="4">
    <location>
        <begin position="798"/>
        <end position="940"/>
    </location>
</feature>
<dbReference type="InterPro" id="IPR006558">
    <property type="entry name" value="LamG-like"/>
</dbReference>